<comment type="caution">
    <text evidence="1">The sequence shown here is derived from an EMBL/GenBank/DDBJ whole genome shotgun (WGS) entry which is preliminary data.</text>
</comment>
<reference evidence="1 2" key="1">
    <citation type="submission" date="2016-12" db="EMBL/GenBank/DDBJ databases">
        <title>The draft genome sequence of Actinophytocola sp. 11-183.</title>
        <authorList>
            <person name="Wang W."/>
            <person name="Yuan L."/>
        </authorList>
    </citation>
    <scope>NUCLEOTIDE SEQUENCE [LARGE SCALE GENOMIC DNA]</scope>
    <source>
        <strain evidence="1 2">11-183</strain>
    </source>
</reference>
<proteinExistence type="predicted"/>
<accession>A0A1Q8CPF9</accession>
<name>A0A1Q8CPF9_9PSEU</name>
<evidence type="ECO:0000313" key="1">
    <source>
        <dbReference type="EMBL" id="OLF16244.1"/>
    </source>
</evidence>
<dbReference type="EMBL" id="MSIE01000031">
    <property type="protein sequence ID" value="OLF16244.1"/>
    <property type="molecule type" value="Genomic_DNA"/>
</dbReference>
<gene>
    <name evidence="1" type="ORF">BU204_17910</name>
</gene>
<organism evidence="1 2">
    <name type="scientific">Actinophytocola xanthii</name>
    <dbReference type="NCBI Taxonomy" id="1912961"/>
    <lineage>
        <taxon>Bacteria</taxon>
        <taxon>Bacillati</taxon>
        <taxon>Actinomycetota</taxon>
        <taxon>Actinomycetes</taxon>
        <taxon>Pseudonocardiales</taxon>
        <taxon>Pseudonocardiaceae</taxon>
    </lineage>
</organism>
<dbReference type="RefSeq" id="WP_075126835.1">
    <property type="nucleotide sequence ID" value="NZ_MSIE01000031.1"/>
</dbReference>
<dbReference type="STRING" id="1912961.BU204_17910"/>
<dbReference type="AlphaFoldDB" id="A0A1Q8CPF9"/>
<keyword evidence="2" id="KW-1185">Reference proteome</keyword>
<evidence type="ECO:0000313" key="2">
    <source>
        <dbReference type="Proteomes" id="UP000185596"/>
    </source>
</evidence>
<sequence>MRTEFTSRSYALADVPAAGTPIPLPSDEEVMGNLDYYWRGKGDEMGGDAADRKVEKHSIDPVGAYRFARQYSTRWFRQRHNSNHLIFHDYPDNEVIHMAVWDWTNGTMVTFYDIAPSQAGDPVTYLRDKGMAI</sequence>
<dbReference type="Proteomes" id="UP000185596">
    <property type="component" value="Unassembled WGS sequence"/>
</dbReference>
<protein>
    <submittedName>
        <fullName evidence="1">Uncharacterized protein</fullName>
    </submittedName>
</protein>